<protein>
    <recommendedName>
        <fullName evidence="4">Nucleoside triphosphate pyrophosphatase</fullName>
        <ecNumber evidence="4">3.6.1.9</ecNumber>
    </recommendedName>
    <alternativeName>
        <fullName evidence="4">Nucleotide pyrophosphatase</fullName>
        <shortName evidence="4">Nucleotide PPase</shortName>
    </alternativeName>
</protein>
<dbReference type="EMBL" id="FSQW01000001">
    <property type="protein sequence ID" value="SIN60213.1"/>
    <property type="molecule type" value="Genomic_DNA"/>
</dbReference>
<feature type="active site" description="Proton acceptor" evidence="4">
    <location>
        <position position="77"/>
    </location>
</feature>
<dbReference type="GO" id="GO:0047429">
    <property type="term" value="F:nucleoside triphosphate diphosphatase activity"/>
    <property type="evidence" value="ECO:0007669"/>
    <property type="project" value="UniProtKB-EC"/>
</dbReference>
<evidence type="ECO:0000313" key="6">
    <source>
        <dbReference type="Proteomes" id="UP000185192"/>
    </source>
</evidence>
<gene>
    <name evidence="5" type="ORF">SAMN02745824_0615</name>
</gene>
<keyword evidence="3 4" id="KW-0546">Nucleotide metabolism</keyword>
<evidence type="ECO:0000256" key="2">
    <source>
        <dbReference type="ARBA" id="ARBA00022801"/>
    </source>
</evidence>
<dbReference type="InterPro" id="IPR029001">
    <property type="entry name" value="ITPase-like_fam"/>
</dbReference>
<dbReference type="PANTHER" id="PTHR43213">
    <property type="entry name" value="BIFUNCTIONAL DTTP/UTP PYROPHOSPHATASE/METHYLTRANSFERASE PROTEIN-RELATED"/>
    <property type="match status" value="1"/>
</dbReference>
<comment type="catalytic activity">
    <reaction evidence="4">
        <text>a 2'-deoxyribonucleoside 5'-triphosphate + H2O = a 2'-deoxyribonucleoside 5'-phosphate + diphosphate + H(+)</text>
        <dbReference type="Rhea" id="RHEA:44644"/>
        <dbReference type="ChEBI" id="CHEBI:15377"/>
        <dbReference type="ChEBI" id="CHEBI:15378"/>
        <dbReference type="ChEBI" id="CHEBI:33019"/>
        <dbReference type="ChEBI" id="CHEBI:61560"/>
        <dbReference type="ChEBI" id="CHEBI:65317"/>
        <dbReference type="EC" id="3.6.1.9"/>
    </reaction>
</comment>
<dbReference type="CDD" id="cd00555">
    <property type="entry name" value="Maf"/>
    <property type="match status" value="1"/>
</dbReference>
<dbReference type="AlphaFoldDB" id="A0A1N6CNT7"/>
<accession>A0A1N6CNT7</accession>
<dbReference type="Proteomes" id="UP000185192">
    <property type="component" value="Unassembled WGS sequence"/>
</dbReference>
<evidence type="ECO:0000256" key="4">
    <source>
        <dbReference type="HAMAP-Rule" id="MF_00528"/>
    </source>
</evidence>
<sequence>MTDPILVLASRSQARRAMLDAAGVAFEALSPNVDEDTLKEGLKAEGITARNLADALAEAKAVRLSSRTGGAWVLGADQVLALDDGTILDKPVDVSEAKAHLRLMSGRKHKLSSAAVIAEQGKPIWRHVDIATLSVRSLSEAFIDSYVESEWEQIRHCVGCYEIEGKGAQLFSAITGSHFTIMGLPLLHLLDFLRVRGVMPS</sequence>
<comment type="function">
    <text evidence="4">Nucleoside triphosphate pyrophosphatase. May have a dual role in cell division arrest and in preventing the incorporation of modified nucleotides into cellular nucleic acids.</text>
</comment>
<dbReference type="GO" id="GO:0009117">
    <property type="term" value="P:nucleotide metabolic process"/>
    <property type="evidence" value="ECO:0007669"/>
    <property type="project" value="UniProtKB-KW"/>
</dbReference>
<dbReference type="STRING" id="1123272.SAMN02745824_0615"/>
<evidence type="ECO:0000256" key="3">
    <source>
        <dbReference type="ARBA" id="ARBA00023080"/>
    </source>
</evidence>
<dbReference type="InterPro" id="IPR003697">
    <property type="entry name" value="Maf-like"/>
</dbReference>
<keyword evidence="2 4" id="KW-0378">Hydrolase</keyword>
<dbReference type="PANTHER" id="PTHR43213:SF5">
    <property type="entry name" value="BIFUNCTIONAL DTTP_UTP PYROPHOSPHATASE_METHYLTRANSFERASE PROTEIN-RELATED"/>
    <property type="match status" value="1"/>
</dbReference>
<comment type="catalytic activity">
    <reaction evidence="4">
        <text>a ribonucleoside 5'-triphosphate + H2O = a ribonucleoside 5'-phosphate + diphosphate + H(+)</text>
        <dbReference type="Rhea" id="RHEA:23996"/>
        <dbReference type="ChEBI" id="CHEBI:15377"/>
        <dbReference type="ChEBI" id="CHEBI:15378"/>
        <dbReference type="ChEBI" id="CHEBI:33019"/>
        <dbReference type="ChEBI" id="CHEBI:58043"/>
        <dbReference type="ChEBI" id="CHEBI:61557"/>
        <dbReference type="EC" id="3.6.1.9"/>
    </reaction>
</comment>
<comment type="cofactor">
    <cofactor evidence="1 4">
        <name>a divalent metal cation</name>
        <dbReference type="ChEBI" id="CHEBI:60240"/>
    </cofactor>
</comment>
<organism evidence="5 6">
    <name type="scientific">Parasphingorhabdus marina DSM 22363</name>
    <dbReference type="NCBI Taxonomy" id="1123272"/>
    <lineage>
        <taxon>Bacteria</taxon>
        <taxon>Pseudomonadati</taxon>
        <taxon>Pseudomonadota</taxon>
        <taxon>Alphaproteobacteria</taxon>
        <taxon>Sphingomonadales</taxon>
        <taxon>Sphingomonadaceae</taxon>
        <taxon>Parasphingorhabdus</taxon>
    </lineage>
</organism>
<evidence type="ECO:0000313" key="5">
    <source>
        <dbReference type="EMBL" id="SIN60213.1"/>
    </source>
</evidence>
<comment type="similarity">
    <text evidence="4">Belongs to the Maf family.</text>
</comment>
<dbReference type="EC" id="3.6.1.9" evidence="4"/>
<dbReference type="Gene3D" id="3.90.950.10">
    <property type="match status" value="1"/>
</dbReference>
<evidence type="ECO:0000256" key="1">
    <source>
        <dbReference type="ARBA" id="ARBA00001968"/>
    </source>
</evidence>
<dbReference type="Pfam" id="PF02545">
    <property type="entry name" value="Maf"/>
    <property type="match status" value="1"/>
</dbReference>
<keyword evidence="6" id="KW-1185">Reference proteome</keyword>
<dbReference type="HAMAP" id="MF_00528">
    <property type="entry name" value="Maf"/>
    <property type="match status" value="1"/>
</dbReference>
<proteinExistence type="inferred from homology"/>
<comment type="caution">
    <text evidence="4">Lacks conserved residue(s) required for the propagation of feature annotation.</text>
</comment>
<reference evidence="6" key="1">
    <citation type="submission" date="2016-11" db="EMBL/GenBank/DDBJ databases">
        <authorList>
            <person name="Varghese N."/>
            <person name="Submissions S."/>
        </authorList>
    </citation>
    <scope>NUCLEOTIDE SEQUENCE [LARGE SCALE GENOMIC DNA]</scope>
    <source>
        <strain evidence="6">DSM 22363</strain>
    </source>
</reference>
<comment type="subcellular location">
    <subcellularLocation>
        <location evidence="4">Cytoplasm</location>
    </subcellularLocation>
</comment>
<keyword evidence="4" id="KW-0963">Cytoplasm</keyword>
<name>A0A1N6CNT7_9SPHN</name>
<dbReference type="PIRSF" id="PIRSF006305">
    <property type="entry name" value="Maf"/>
    <property type="match status" value="1"/>
</dbReference>
<dbReference type="GO" id="GO:0005737">
    <property type="term" value="C:cytoplasm"/>
    <property type="evidence" value="ECO:0007669"/>
    <property type="project" value="UniProtKB-SubCell"/>
</dbReference>
<dbReference type="SUPFAM" id="SSF52972">
    <property type="entry name" value="ITPase-like"/>
    <property type="match status" value="1"/>
</dbReference>